<feature type="compositionally biased region" description="Polar residues" evidence="1">
    <location>
        <begin position="112"/>
        <end position="135"/>
    </location>
</feature>
<feature type="region of interest" description="Disordered" evidence="1">
    <location>
        <begin position="109"/>
        <end position="137"/>
    </location>
</feature>
<evidence type="ECO:0000313" key="2">
    <source>
        <dbReference type="EMBL" id="VAW75999.1"/>
    </source>
</evidence>
<name>A0A3B0YNU4_9ZZZZ</name>
<proteinExistence type="predicted"/>
<protein>
    <recommendedName>
        <fullName evidence="3">DUF2130 domain-containing protein</fullName>
    </recommendedName>
</protein>
<dbReference type="InterPro" id="IPR019219">
    <property type="entry name" value="DUF2130"/>
</dbReference>
<dbReference type="Pfam" id="PF09903">
    <property type="entry name" value="DUF2130"/>
    <property type="match status" value="1"/>
</dbReference>
<dbReference type="EMBL" id="UOFL01000096">
    <property type="protein sequence ID" value="VAW75999.1"/>
    <property type="molecule type" value="Genomic_DNA"/>
</dbReference>
<gene>
    <name evidence="2" type="ORF">MNBD_GAMMA12-2666</name>
</gene>
<evidence type="ECO:0008006" key="3">
    <source>
        <dbReference type="Google" id="ProtNLM"/>
    </source>
</evidence>
<sequence length="436" mass="49935">MHEINCPHCKKAFKIDEAGYADILKQVRDSEFEQQLSERLELAEREKTNAVALAREQVGSKMQKATLSKDSEIQQLKANLEAGELLKQIAVTEALKTVEKERDTLANELKQSKQANESASKLANANHSNKLQETSATKDAEIQGLKAQLNAKEDTQKIAEASLKDKYETQINDRDQEIERLRDMKVRLSTKMVGETLEQHCDIEFNRIRATAFPNAYFEKDNDARTGSKGDYIFRDSDEHDTESVSIMFEMKNENDETATKKKNEDFLKELDKDRNQKQCEYAVLVSLLEPESELYNSGIVDVSHRYKKMYVIRPQFFIPIITLLRNAAQNSLKYKAELAVMKAQNVDITNFENELDEFRSGFSRNYELASKKFKIAISEIDKTIDHLQKTKDALLGSENNLRLANNKAGDLTVKKLTKKNPTMATKFEELKNRDD</sequence>
<accession>A0A3B0YNU4</accession>
<dbReference type="AlphaFoldDB" id="A0A3B0YNU4"/>
<dbReference type="PIRSF" id="PIRSF005850">
    <property type="entry name" value="UCP005850"/>
    <property type="match status" value="1"/>
</dbReference>
<reference evidence="2" key="1">
    <citation type="submission" date="2018-06" db="EMBL/GenBank/DDBJ databases">
        <authorList>
            <person name="Zhirakovskaya E."/>
        </authorList>
    </citation>
    <scope>NUCLEOTIDE SEQUENCE</scope>
</reference>
<evidence type="ECO:0000256" key="1">
    <source>
        <dbReference type="SAM" id="MobiDB-lite"/>
    </source>
</evidence>
<organism evidence="2">
    <name type="scientific">hydrothermal vent metagenome</name>
    <dbReference type="NCBI Taxonomy" id="652676"/>
    <lineage>
        <taxon>unclassified sequences</taxon>
        <taxon>metagenomes</taxon>
        <taxon>ecological metagenomes</taxon>
    </lineage>
</organism>